<feature type="transmembrane region" description="Helical" evidence="2">
    <location>
        <begin position="136"/>
        <end position="161"/>
    </location>
</feature>
<evidence type="ECO:0000256" key="2">
    <source>
        <dbReference type="SAM" id="Phobius"/>
    </source>
</evidence>
<dbReference type="STRING" id="1890683.A0A427YI30"/>
<dbReference type="Proteomes" id="UP000279259">
    <property type="component" value="Unassembled WGS sequence"/>
</dbReference>
<proteinExistence type="predicted"/>
<dbReference type="AlphaFoldDB" id="A0A427YI30"/>
<feature type="region of interest" description="Disordered" evidence="1">
    <location>
        <begin position="388"/>
        <end position="428"/>
    </location>
</feature>
<sequence length="528" mass="57943">MPLCLYPPCLALLIGFAVPFVTVVGWADLAFVDKMTHLSPTTLLVSCCCCFVGLLYFLWHSWNFDRLQSLVPTRRRAFKCAITWSALLSYAGMMVWSAGLGYIKYQVGYTSVTGVSTIPTPFSLWPAQYQSVTPTLYYFLVGSFAMLLSIHIEETCFWIHLSTSIRGNTTHTWLSSIWFKCWVLGTCLGIGSLLGAVIPVQNNVQQMETNALLVGTLYSTVFTFTSLYVVIRFPALIETVRLQGGSQIVIARLRYQRRLTGYRMVSRVVFVVPFLTISIDGLTPHHDVGHNQFWTDLFIIVGLIGLFASTIISVFMFFPPSVAAPTVTLPPLLGISKPLPPLMSPQPILSPTKFPSLMPAELGVSTEMEQIKSYRSLVAPFATPPVSPTVPMSPVRPKTTSGSTIRTHHSTGKSDGHDDGPKVEDGGLSFGTQDGTGITGSTRTHTNASAYAWSLLAEHLRLPENAMGMMVEATENDQRGWQAARREAEHMLVPQNLRSESSHPTRLPPPTARLSGGITSHPASSLVS</sequence>
<feature type="transmembrane region" description="Helical" evidence="2">
    <location>
        <begin position="181"/>
        <end position="200"/>
    </location>
</feature>
<feature type="compositionally biased region" description="Polar residues" evidence="1">
    <location>
        <begin position="517"/>
        <end position="528"/>
    </location>
</feature>
<comment type="caution">
    <text evidence="3">The sequence shown here is derived from an EMBL/GenBank/DDBJ whole genome shotgun (WGS) entry which is preliminary data.</text>
</comment>
<feature type="transmembrane region" description="Helical" evidence="2">
    <location>
        <begin position="41"/>
        <end position="59"/>
    </location>
</feature>
<feature type="compositionally biased region" description="Basic and acidic residues" evidence="1">
    <location>
        <begin position="412"/>
        <end position="425"/>
    </location>
</feature>
<name>A0A427YI30_9TREE</name>
<accession>A0A427YI30</accession>
<feature type="transmembrane region" description="Helical" evidence="2">
    <location>
        <begin position="212"/>
        <end position="231"/>
    </location>
</feature>
<keyword evidence="2" id="KW-0812">Transmembrane</keyword>
<feature type="transmembrane region" description="Helical" evidence="2">
    <location>
        <begin position="80"/>
        <end position="103"/>
    </location>
</feature>
<keyword evidence="2" id="KW-1133">Transmembrane helix</keyword>
<keyword evidence="4" id="KW-1185">Reference proteome</keyword>
<organism evidence="3 4">
    <name type="scientific">Saitozyma podzolica</name>
    <dbReference type="NCBI Taxonomy" id="1890683"/>
    <lineage>
        <taxon>Eukaryota</taxon>
        <taxon>Fungi</taxon>
        <taxon>Dikarya</taxon>
        <taxon>Basidiomycota</taxon>
        <taxon>Agaricomycotina</taxon>
        <taxon>Tremellomycetes</taxon>
        <taxon>Tremellales</taxon>
        <taxon>Trimorphomycetaceae</taxon>
        <taxon>Saitozyma</taxon>
    </lineage>
</organism>
<evidence type="ECO:0000313" key="3">
    <source>
        <dbReference type="EMBL" id="RSH90739.1"/>
    </source>
</evidence>
<reference evidence="3 4" key="1">
    <citation type="submission" date="2018-11" db="EMBL/GenBank/DDBJ databases">
        <title>Genome sequence of Saitozyma podzolica DSM 27192.</title>
        <authorList>
            <person name="Aliyu H."/>
            <person name="Gorte O."/>
            <person name="Ochsenreither K."/>
        </authorList>
    </citation>
    <scope>NUCLEOTIDE SEQUENCE [LARGE SCALE GENOMIC DNA]</scope>
    <source>
        <strain evidence="3 4">DSM 27192</strain>
    </source>
</reference>
<keyword evidence="2" id="KW-0472">Membrane</keyword>
<protein>
    <submittedName>
        <fullName evidence="3">Uncharacterized protein</fullName>
    </submittedName>
</protein>
<dbReference type="EMBL" id="RSCD01000009">
    <property type="protein sequence ID" value="RSH90739.1"/>
    <property type="molecule type" value="Genomic_DNA"/>
</dbReference>
<dbReference type="OrthoDB" id="2384193at2759"/>
<evidence type="ECO:0000313" key="4">
    <source>
        <dbReference type="Proteomes" id="UP000279259"/>
    </source>
</evidence>
<gene>
    <name evidence="3" type="ORF">EHS25_009914</name>
</gene>
<feature type="region of interest" description="Disordered" evidence="1">
    <location>
        <begin position="494"/>
        <end position="528"/>
    </location>
</feature>
<evidence type="ECO:0000256" key="1">
    <source>
        <dbReference type="SAM" id="MobiDB-lite"/>
    </source>
</evidence>
<feature type="transmembrane region" description="Helical" evidence="2">
    <location>
        <begin position="264"/>
        <end position="285"/>
    </location>
</feature>
<feature type="transmembrane region" description="Helical" evidence="2">
    <location>
        <begin position="297"/>
        <end position="318"/>
    </location>
</feature>